<dbReference type="InterPro" id="IPR000531">
    <property type="entry name" value="Beta-barrel_TonB"/>
</dbReference>
<evidence type="ECO:0000256" key="12">
    <source>
        <dbReference type="RuleBase" id="RU003357"/>
    </source>
</evidence>
<keyword evidence="9 11" id="KW-0472">Membrane</keyword>
<evidence type="ECO:0000313" key="16">
    <source>
        <dbReference type="EMBL" id="KIC58572.1"/>
    </source>
</evidence>
<comment type="caution">
    <text evidence="16">The sequence shown here is derived from an EMBL/GenBank/DDBJ whole genome shotgun (WGS) entry which is preliminary data.</text>
</comment>
<feature type="signal peptide" evidence="13">
    <location>
        <begin position="1"/>
        <end position="24"/>
    </location>
</feature>
<sequence>MNRHVKCAVLAGAAWGVLAGASVAQDAEAAAQAANADQSAATVDDIVVTARRRDEQLKDVPIAVSALSAERLEQTGAVNITALQQQTPNATVQIARGSNSTLISFIRGVGQQDPLWGFEPGVGLYVDDVYVARPQGAVLDIFDISRIEVLRGPQGTLYGRNTIGGAIKYVTKRLGQDPSLTARAEVGAYNEHNFLLSGSVPVGQTFAIGGAVATYNHDGYGKNLNTGQEQYDKDVTAYRASAEWTPNDNLFFRLAWDRVEDDSSPRHGHREVTSTDGLWRAPAGKYDTYAGITGEQKVVTEGVALTGEYRVNDMLTLKSISAYRSGDTATIIDFDQTPNPTLDVPAIYADHQFSQEFQALFTGERWSGVAGVYYLDGTSSGVFDTIAGNLGLSIAAAGSVDTKSFSIFGDFSYDLTDRLHLSLGGRYTRDDKDAAVLRQFYLGATRSPLTGGTPRAVFATRTNYTASDTFEKFTPRASISYDFSDEMTGYASVSQGFKSGGWDMRGDAALVPQTVNGYQPETVTTYEVGLKGSAFDRRMNFASAIFYSDYKDQQITTQQVATPPAVGIASVVDNAGASTIYGFELEGSAYLTSDITANFSVGYLKNEFDEFITRITGTPVDISNTREPQNSPEWSAYYGMTWRGDIMGGEIRVTPSLSYRSDYHLFDTPDPILDQKGYVLADASVVWTAPSKRWEVGLFGRNLTDVRYKVGGYSFPGATYNNSISAFYGPPTTYSARLTYRF</sequence>
<dbReference type="InterPro" id="IPR012910">
    <property type="entry name" value="Plug_dom"/>
</dbReference>
<evidence type="ECO:0000256" key="2">
    <source>
        <dbReference type="ARBA" id="ARBA00022448"/>
    </source>
</evidence>
<evidence type="ECO:0000256" key="11">
    <source>
        <dbReference type="PROSITE-ProRule" id="PRU01360"/>
    </source>
</evidence>
<keyword evidence="2 11" id="KW-0813">Transport</keyword>
<dbReference type="GO" id="GO:0009279">
    <property type="term" value="C:cell outer membrane"/>
    <property type="evidence" value="ECO:0007669"/>
    <property type="project" value="UniProtKB-SubCell"/>
</dbReference>
<dbReference type="STRING" id="172043.RM53_07855"/>
<reference evidence="16 17" key="1">
    <citation type="submission" date="2014-12" db="EMBL/GenBank/DDBJ databases">
        <title>Genome sequencing of Brevundimonas nasdae TPW30.</title>
        <authorList>
            <person name="Tan P.W."/>
            <person name="Chan K.-G."/>
        </authorList>
    </citation>
    <scope>NUCLEOTIDE SEQUENCE [LARGE SCALE GENOMIC DNA]</scope>
    <source>
        <strain evidence="16 17">TPW30</strain>
    </source>
</reference>
<evidence type="ECO:0000259" key="15">
    <source>
        <dbReference type="Pfam" id="PF07715"/>
    </source>
</evidence>
<evidence type="ECO:0000256" key="4">
    <source>
        <dbReference type="ARBA" id="ARBA00022496"/>
    </source>
</evidence>
<evidence type="ECO:0000256" key="7">
    <source>
        <dbReference type="ARBA" id="ARBA00023065"/>
    </source>
</evidence>
<dbReference type="RefSeq" id="WP_039245770.1">
    <property type="nucleotide sequence ID" value="NZ_JWSY01000010.1"/>
</dbReference>
<keyword evidence="10 11" id="KW-0998">Cell outer membrane</keyword>
<dbReference type="GO" id="GO:0006826">
    <property type="term" value="P:iron ion transport"/>
    <property type="evidence" value="ECO:0007669"/>
    <property type="project" value="UniProtKB-KW"/>
</dbReference>
<evidence type="ECO:0000259" key="14">
    <source>
        <dbReference type="Pfam" id="PF00593"/>
    </source>
</evidence>
<dbReference type="Proteomes" id="UP000031166">
    <property type="component" value="Unassembled WGS sequence"/>
</dbReference>
<dbReference type="SUPFAM" id="SSF56935">
    <property type="entry name" value="Porins"/>
    <property type="match status" value="1"/>
</dbReference>
<name>A0A0B4CQ33_9CAUL</name>
<dbReference type="EMBL" id="JWSY01000010">
    <property type="protein sequence ID" value="KIC58572.1"/>
    <property type="molecule type" value="Genomic_DNA"/>
</dbReference>
<dbReference type="PROSITE" id="PS52016">
    <property type="entry name" value="TONB_DEPENDENT_REC_3"/>
    <property type="match status" value="1"/>
</dbReference>
<evidence type="ECO:0000256" key="1">
    <source>
        <dbReference type="ARBA" id="ARBA00004571"/>
    </source>
</evidence>
<dbReference type="InterPro" id="IPR036942">
    <property type="entry name" value="Beta-barrel_TonB_sf"/>
</dbReference>
<dbReference type="Pfam" id="PF07715">
    <property type="entry name" value="Plug"/>
    <property type="match status" value="1"/>
</dbReference>
<keyword evidence="6" id="KW-0408">Iron</keyword>
<evidence type="ECO:0000256" key="9">
    <source>
        <dbReference type="ARBA" id="ARBA00023136"/>
    </source>
</evidence>
<keyword evidence="5 11" id="KW-0812">Transmembrane</keyword>
<comment type="subcellular location">
    <subcellularLocation>
        <location evidence="1 11">Cell outer membrane</location>
        <topology evidence="1 11">Multi-pass membrane protein</topology>
    </subcellularLocation>
</comment>
<dbReference type="Gene3D" id="2.40.170.20">
    <property type="entry name" value="TonB-dependent receptor, beta-barrel domain"/>
    <property type="match status" value="1"/>
</dbReference>
<dbReference type="PANTHER" id="PTHR32552">
    <property type="entry name" value="FERRICHROME IRON RECEPTOR-RELATED"/>
    <property type="match status" value="1"/>
</dbReference>
<feature type="chain" id="PRO_5002084687" evidence="13">
    <location>
        <begin position="25"/>
        <end position="742"/>
    </location>
</feature>
<organism evidence="16 17">
    <name type="scientific">Brevundimonas nasdae</name>
    <dbReference type="NCBI Taxonomy" id="172043"/>
    <lineage>
        <taxon>Bacteria</taxon>
        <taxon>Pseudomonadati</taxon>
        <taxon>Pseudomonadota</taxon>
        <taxon>Alphaproteobacteria</taxon>
        <taxon>Caulobacterales</taxon>
        <taxon>Caulobacteraceae</taxon>
        <taxon>Brevundimonas</taxon>
    </lineage>
</organism>
<keyword evidence="8 12" id="KW-0798">TonB box</keyword>
<dbReference type="CDD" id="cd01347">
    <property type="entry name" value="ligand_gated_channel"/>
    <property type="match status" value="1"/>
</dbReference>
<comment type="similarity">
    <text evidence="11 12">Belongs to the TonB-dependent receptor family.</text>
</comment>
<keyword evidence="16" id="KW-0675">Receptor</keyword>
<proteinExistence type="inferred from homology"/>
<dbReference type="InterPro" id="IPR039426">
    <property type="entry name" value="TonB-dep_rcpt-like"/>
</dbReference>
<evidence type="ECO:0000256" key="5">
    <source>
        <dbReference type="ARBA" id="ARBA00022692"/>
    </source>
</evidence>
<evidence type="ECO:0000313" key="17">
    <source>
        <dbReference type="Proteomes" id="UP000031166"/>
    </source>
</evidence>
<feature type="domain" description="TonB-dependent receptor plug" evidence="15">
    <location>
        <begin position="57"/>
        <end position="166"/>
    </location>
</feature>
<dbReference type="PANTHER" id="PTHR32552:SF81">
    <property type="entry name" value="TONB-DEPENDENT OUTER MEMBRANE RECEPTOR"/>
    <property type="match status" value="1"/>
</dbReference>
<protein>
    <submittedName>
        <fullName evidence="16">TonB-dependent receptor</fullName>
    </submittedName>
</protein>
<accession>A0A0B4CQ33</accession>
<dbReference type="Pfam" id="PF00593">
    <property type="entry name" value="TonB_dep_Rec_b-barrel"/>
    <property type="match status" value="1"/>
</dbReference>
<evidence type="ECO:0000256" key="8">
    <source>
        <dbReference type="ARBA" id="ARBA00023077"/>
    </source>
</evidence>
<evidence type="ECO:0000256" key="3">
    <source>
        <dbReference type="ARBA" id="ARBA00022452"/>
    </source>
</evidence>
<evidence type="ECO:0000256" key="6">
    <source>
        <dbReference type="ARBA" id="ARBA00023004"/>
    </source>
</evidence>
<keyword evidence="13" id="KW-0732">Signal</keyword>
<feature type="domain" description="TonB-dependent receptor-like beta-barrel" evidence="14">
    <location>
        <begin position="288"/>
        <end position="703"/>
    </location>
</feature>
<keyword evidence="3 11" id="KW-1134">Transmembrane beta strand</keyword>
<keyword evidence="4" id="KW-0410">Iron transport</keyword>
<keyword evidence="7" id="KW-0406">Ion transport</keyword>
<evidence type="ECO:0000256" key="10">
    <source>
        <dbReference type="ARBA" id="ARBA00023237"/>
    </source>
</evidence>
<evidence type="ECO:0000256" key="13">
    <source>
        <dbReference type="SAM" id="SignalP"/>
    </source>
</evidence>
<dbReference type="AlphaFoldDB" id="A0A0B4CQ33"/>
<gene>
    <name evidence="16" type="ORF">RM53_07855</name>
</gene>